<dbReference type="InterPro" id="IPR041489">
    <property type="entry name" value="PDZ_6"/>
</dbReference>
<feature type="domain" description="PDZ" evidence="1">
    <location>
        <begin position="13"/>
        <end position="52"/>
    </location>
</feature>
<dbReference type="EMBL" id="BMLK01000020">
    <property type="protein sequence ID" value="GGN57666.1"/>
    <property type="molecule type" value="Genomic_DNA"/>
</dbReference>
<name>A0ABQ2JXW3_9SPHN</name>
<dbReference type="Gene3D" id="2.30.42.10">
    <property type="match status" value="1"/>
</dbReference>
<gene>
    <name evidence="2" type="ORF">GCM10011349_36440</name>
</gene>
<proteinExistence type="predicted"/>
<dbReference type="InterPro" id="IPR001478">
    <property type="entry name" value="PDZ"/>
</dbReference>
<dbReference type="Proteomes" id="UP000605099">
    <property type="component" value="Unassembled WGS sequence"/>
</dbReference>
<keyword evidence="3" id="KW-1185">Reference proteome</keyword>
<dbReference type="PROSITE" id="PS50106">
    <property type="entry name" value="PDZ"/>
    <property type="match status" value="1"/>
</dbReference>
<comment type="caution">
    <text evidence="2">The sequence shown here is derived from an EMBL/GenBank/DDBJ whole genome shotgun (WGS) entry which is preliminary data.</text>
</comment>
<dbReference type="SUPFAM" id="SSF50156">
    <property type="entry name" value="PDZ domain-like"/>
    <property type="match status" value="1"/>
</dbReference>
<sequence>MREYAGLGDAPQVISVAAESPAESAGVQVGDDILSVNGMPISQLHIQSHDTALLADQIEERLAATPEGRDVTLVLERDGQPVTVSFKGETACATRFILKTGKGLTAYSDGNNVALSGKLVDFARNADELAIFAGHELAHVVARDGKARGLGQRRAMEDRADILGADLMRCAGFDVSRGLAIWQRYNKRDWLRWLRGPSHRNVPERIRRFEAHLESAPMVCPPEVPPLAD</sequence>
<reference evidence="3" key="1">
    <citation type="journal article" date="2019" name="Int. J. Syst. Evol. Microbiol.">
        <title>The Global Catalogue of Microorganisms (GCM) 10K type strain sequencing project: providing services to taxonomists for standard genome sequencing and annotation.</title>
        <authorList>
            <consortium name="The Broad Institute Genomics Platform"/>
            <consortium name="The Broad Institute Genome Sequencing Center for Infectious Disease"/>
            <person name="Wu L."/>
            <person name="Ma J."/>
        </authorList>
    </citation>
    <scope>NUCLEOTIDE SEQUENCE [LARGE SCALE GENOMIC DNA]</scope>
    <source>
        <strain evidence="3">CGMCC 1.6784</strain>
    </source>
</reference>
<evidence type="ECO:0000313" key="2">
    <source>
        <dbReference type="EMBL" id="GGN57666.1"/>
    </source>
</evidence>
<organism evidence="2 3">
    <name type="scientific">Novosphingobium indicum</name>
    <dbReference type="NCBI Taxonomy" id="462949"/>
    <lineage>
        <taxon>Bacteria</taxon>
        <taxon>Pseudomonadati</taxon>
        <taxon>Pseudomonadota</taxon>
        <taxon>Alphaproteobacteria</taxon>
        <taxon>Sphingomonadales</taxon>
        <taxon>Sphingomonadaceae</taxon>
        <taxon>Novosphingobium</taxon>
    </lineage>
</organism>
<accession>A0ABQ2JXW3</accession>
<dbReference type="InterPro" id="IPR036034">
    <property type="entry name" value="PDZ_sf"/>
</dbReference>
<dbReference type="Pfam" id="PF17820">
    <property type="entry name" value="PDZ_6"/>
    <property type="match status" value="1"/>
</dbReference>
<evidence type="ECO:0000313" key="3">
    <source>
        <dbReference type="Proteomes" id="UP000605099"/>
    </source>
</evidence>
<evidence type="ECO:0000259" key="1">
    <source>
        <dbReference type="PROSITE" id="PS50106"/>
    </source>
</evidence>
<protein>
    <recommendedName>
        <fullName evidence="1">PDZ domain-containing protein</fullName>
    </recommendedName>
</protein>